<organism evidence="1 2">
    <name type="scientific">Desulfofarcimen acetoxidans (strain ATCC 49208 / DSM 771 / KCTC 5769 / VKM B-1644 / 5575)</name>
    <name type="common">Desulfotomaculum acetoxidans</name>
    <dbReference type="NCBI Taxonomy" id="485916"/>
    <lineage>
        <taxon>Bacteria</taxon>
        <taxon>Bacillati</taxon>
        <taxon>Bacillota</taxon>
        <taxon>Clostridia</taxon>
        <taxon>Eubacteriales</taxon>
        <taxon>Peptococcaceae</taxon>
        <taxon>Desulfofarcimen</taxon>
    </lineage>
</organism>
<evidence type="ECO:0000313" key="2">
    <source>
        <dbReference type="Proteomes" id="UP000002217"/>
    </source>
</evidence>
<dbReference type="AlphaFoldDB" id="C8VW56"/>
<proteinExistence type="predicted"/>
<dbReference type="RefSeq" id="WP_015757120.1">
    <property type="nucleotide sequence ID" value="NC_013216.1"/>
</dbReference>
<evidence type="ECO:0000313" key="1">
    <source>
        <dbReference type="EMBL" id="ACV62408.1"/>
    </source>
</evidence>
<dbReference type="KEGG" id="dae:Dtox_1545"/>
<dbReference type="EMBL" id="CP001720">
    <property type="protein sequence ID" value="ACV62408.1"/>
    <property type="molecule type" value="Genomic_DNA"/>
</dbReference>
<keyword evidence="2" id="KW-1185">Reference proteome</keyword>
<name>C8VW56_DESAS</name>
<dbReference type="OrthoDB" id="1956884at2"/>
<evidence type="ECO:0008006" key="3">
    <source>
        <dbReference type="Google" id="ProtNLM"/>
    </source>
</evidence>
<dbReference type="STRING" id="485916.Dtox_1545"/>
<sequence>MFKVETYLNPIEFYDKLTFNMNEIHLTPVSELAVYLQDKVPNPEIKRSILTYDNLQSLLYPNWNFPFTQIFLATKVRNCLNNMLGQSPAVIKSMENQEAEIVRSFCFAVELGIRQLPVLTGESGTEEVFRDIFHSLVSDRQVQQLLRDREAVNAGHLAERLGHSHIRVIYAYHFNKLDACEMAFFHLCRGWGIPVVFRIPYDQRFPSVFRGWQELYETAARTSCEHWNHGEKIVIKRGTRFLEFLEGRNLGPGEEVCGNTGVQADELALNICSFSSPVEFKRYLTIPGNRPERGKMQYVALSAEPLNQSLRDELNGNNEEEKDNIIAYPAGKFLFYLYECKKVKDIIYLRYDTFIECITSGWVKDKGVSGARAGALLKDLEPYMEGVSSLAEINERLKVLGDLVHVSSIFDNEAKDITLRNRTKKYLTNPFRVFPYILEERYAVTLKQLLALNLELEQTLLHLLPDEGEEMSINSHLEMLRQIWYKVKTSLSLSAIITDRLESALEYSFPSDWKATRRELRRFLVVLLNLKSKEKSEERTKKQEIHNIEQLAGLILNTESLHITDLSMKSLVKYIKRINSMPAYLTHTWLKEAARLQFPDTYKVIWHCLLVDYTYNKNRESILKYYLFNSLCFFKGQTLAVSWIKDLQSYDSENFLFKILTSLYNSVDRTQKSETDISELDLAVTECAPGIDEGEDIINQMTLVEEIPAVAWLDLDFCPRKFFYTNILQLHPVYESDFHQRLVFAAIGSLLSRQAGGEEAVKDNLFPLFPQWTSALKENLIKTSSVKELREYRQFQNVSYPKAMDSLQRLRSKYYVTKKYKIKNAYNNDVLNEKEWIKELISAILPDEIIAEPGRHCSMCNHLLICREGEFAVDRNTSSRE</sequence>
<accession>C8VW56</accession>
<protein>
    <recommendedName>
        <fullName evidence="3">PD-(D/E)XK endonuclease-like domain-containing protein</fullName>
    </recommendedName>
</protein>
<dbReference type="HOGENOM" id="CLU_337638_0_0_9"/>
<dbReference type="Proteomes" id="UP000002217">
    <property type="component" value="Chromosome"/>
</dbReference>
<gene>
    <name evidence="1" type="ordered locus">Dtox_1545</name>
</gene>
<reference evidence="1 2" key="1">
    <citation type="journal article" date="2009" name="Stand. Genomic Sci.">
        <title>Complete genome sequence of Desulfotomaculum acetoxidans type strain (5575).</title>
        <authorList>
            <person name="Spring S."/>
            <person name="Lapidus A."/>
            <person name="Schroder M."/>
            <person name="Gleim D."/>
            <person name="Sims D."/>
            <person name="Meincke L."/>
            <person name="Glavina Del Rio T."/>
            <person name="Tice H."/>
            <person name="Copeland A."/>
            <person name="Cheng J.F."/>
            <person name="Lucas S."/>
            <person name="Chen F."/>
            <person name="Nolan M."/>
            <person name="Bruce D."/>
            <person name="Goodwin L."/>
            <person name="Pitluck S."/>
            <person name="Ivanova N."/>
            <person name="Mavromatis K."/>
            <person name="Mikhailova N."/>
            <person name="Pati A."/>
            <person name="Chen A."/>
            <person name="Palaniappan K."/>
            <person name="Land M."/>
            <person name="Hauser L."/>
            <person name="Chang Y.J."/>
            <person name="Jeffries C.D."/>
            <person name="Chain P."/>
            <person name="Saunders E."/>
            <person name="Brettin T."/>
            <person name="Detter J.C."/>
            <person name="Goker M."/>
            <person name="Bristow J."/>
            <person name="Eisen J.A."/>
            <person name="Markowitz V."/>
            <person name="Hugenholtz P."/>
            <person name="Kyrpides N.C."/>
            <person name="Klenk H.P."/>
            <person name="Han C."/>
        </authorList>
    </citation>
    <scope>NUCLEOTIDE SEQUENCE [LARGE SCALE GENOMIC DNA]</scope>
    <source>
        <strain evidence="2">ATCC 49208 / DSM 771 / VKM B-1644</strain>
    </source>
</reference>
<dbReference type="eggNOG" id="COG1468">
    <property type="taxonomic scope" value="Bacteria"/>
</dbReference>